<dbReference type="InterPro" id="IPR046700">
    <property type="entry name" value="DUF6570"/>
</dbReference>
<evidence type="ECO:0000313" key="2">
    <source>
        <dbReference type="EMBL" id="KAK7685939.1"/>
    </source>
</evidence>
<sequence>MSPPHPHASAAHFRPPLPPIPLYHALSPLAVGFSPLSAHPPRLCSPSLGVLSPAVNRSVLHSLFVVPFAPAMGDVLRRSRLVQVSYLSQFPVLHGSLSGLFDGDVVTFIDVALAFDTLGDSQLSIQLPFLACSRLPVKDVRRIASLHNVVLPRGTFSQSHVVNPFGRILTSHPPAPPPPAPFRFPSSTSFPPAPASLMTQMEIIREWTAATSGLALAEVACAVPVDDPLFLILRRLDVSVAVCERVDRTTLPQVVRSPILERAGIVVSNTVSCCNVCPRCKKSLDMQNIPPRSLANGLWIGDIAMPLVILNYCERIIVARFRHNAFVIAVQMGQRRMRANAITFSQPIAKVYTVLPPPREEIDDCLAILFTGPCAPTPADLKRTPFLVSHRRVWNALLWLAVNHSDYHDITLSRSNLQQYTDNAAPVSIIYRPRPQTENCTAPETLAVFDDGEEVGTDDGPCSFAVHALTSDTLDGLS</sequence>
<comment type="caution">
    <text evidence="2">The sequence shown here is derived from an EMBL/GenBank/DDBJ whole genome shotgun (WGS) entry which is preliminary data.</text>
</comment>
<dbReference type="EMBL" id="JASBNA010000018">
    <property type="protein sequence ID" value="KAK7685939.1"/>
    <property type="molecule type" value="Genomic_DNA"/>
</dbReference>
<protein>
    <recommendedName>
        <fullName evidence="1">DUF6570 domain-containing protein</fullName>
    </recommendedName>
</protein>
<name>A0AAW0G3P5_9APHY</name>
<gene>
    <name evidence="2" type="ORF">QCA50_010748</name>
</gene>
<dbReference type="AlphaFoldDB" id="A0AAW0G3P5"/>
<evidence type="ECO:0000259" key="1">
    <source>
        <dbReference type="Pfam" id="PF20209"/>
    </source>
</evidence>
<feature type="domain" description="DUF6570" evidence="1">
    <location>
        <begin position="287"/>
        <end position="418"/>
    </location>
</feature>
<dbReference type="Pfam" id="PF20209">
    <property type="entry name" value="DUF6570"/>
    <property type="match status" value="1"/>
</dbReference>
<dbReference type="Proteomes" id="UP001385951">
    <property type="component" value="Unassembled WGS sequence"/>
</dbReference>
<reference evidence="2 3" key="1">
    <citation type="submission" date="2022-09" db="EMBL/GenBank/DDBJ databases">
        <authorList>
            <person name="Palmer J.M."/>
        </authorList>
    </citation>
    <scope>NUCLEOTIDE SEQUENCE [LARGE SCALE GENOMIC DNA]</scope>
    <source>
        <strain evidence="2 3">DSM 7382</strain>
    </source>
</reference>
<organism evidence="2 3">
    <name type="scientific">Cerrena zonata</name>
    <dbReference type="NCBI Taxonomy" id="2478898"/>
    <lineage>
        <taxon>Eukaryota</taxon>
        <taxon>Fungi</taxon>
        <taxon>Dikarya</taxon>
        <taxon>Basidiomycota</taxon>
        <taxon>Agaricomycotina</taxon>
        <taxon>Agaricomycetes</taxon>
        <taxon>Polyporales</taxon>
        <taxon>Cerrenaceae</taxon>
        <taxon>Cerrena</taxon>
    </lineage>
</organism>
<evidence type="ECO:0000313" key="3">
    <source>
        <dbReference type="Proteomes" id="UP001385951"/>
    </source>
</evidence>
<proteinExistence type="predicted"/>
<accession>A0AAW0G3P5</accession>
<keyword evidence="3" id="KW-1185">Reference proteome</keyword>